<feature type="region of interest" description="Disordered" evidence="1">
    <location>
        <begin position="157"/>
        <end position="182"/>
    </location>
</feature>
<evidence type="ECO:0000313" key="2">
    <source>
        <dbReference type="EMBL" id="RVX71288.1"/>
    </source>
</evidence>
<feature type="region of interest" description="Disordered" evidence="1">
    <location>
        <begin position="65"/>
        <end position="86"/>
    </location>
</feature>
<gene>
    <name evidence="2" type="ORF">B0A52_04862</name>
</gene>
<proteinExistence type="predicted"/>
<protein>
    <submittedName>
        <fullName evidence="2">Uncharacterized protein</fullName>
    </submittedName>
</protein>
<sequence>MDPGTDTLSGHYIEQWCLLTSTFPHAQARSLPPPSTYLRSDHSNLSPLPTALHFQHFNASRSSLSRRAQTSSIGGRSSTTIPSQPVLHRLHSRDVSFPPPAPRPLEMDPKTGLPNLDEFSFASILSAIEEDIAPSVDAVAEILGRSRLVLADQHESHLPPQGEIRGPPHGLRSVAEASSSDEHLVPADDVLIAREDASIVDPSVLGSAVYGYLDRLQVLPHTRQHHLVEHGRPLSGSANPRCPPGVNDDVHYSSISHPSLQSGSHQPRMLLPLPLVDQEQRPSRATSAMVSETFLSPSANARISPEPTLENIDSRDELRYPYAYSGMSSPHQRTFRERITSLVPTSLIPNMSSATRRRPKRPVSAESQLREILDRHPRPSRARDDLSRIEETSDMYG</sequence>
<feature type="compositionally biased region" description="Low complexity" evidence="1">
    <location>
        <begin position="70"/>
        <end position="83"/>
    </location>
</feature>
<reference evidence="2 3" key="1">
    <citation type="submission" date="2017-03" db="EMBL/GenBank/DDBJ databases">
        <title>Genomes of endolithic fungi from Antarctica.</title>
        <authorList>
            <person name="Coleine C."/>
            <person name="Masonjones S."/>
            <person name="Stajich J.E."/>
        </authorList>
    </citation>
    <scope>NUCLEOTIDE SEQUENCE [LARGE SCALE GENOMIC DNA]</scope>
    <source>
        <strain evidence="2 3">CCFEE 6314</strain>
    </source>
</reference>
<dbReference type="OrthoDB" id="5339332at2759"/>
<feature type="region of interest" description="Disordered" evidence="1">
    <location>
        <begin position="347"/>
        <end position="397"/>
    </location>
</feature>
<dbReference type="Proteomes" id="UP000288859">
    <property type="component" value="Unassembled WGS sequence"/>
</dbReference>
<dbReference type="AlphaFoldDB" id="A0A438N6C8"/>
<feature type="compositionally biased region" description="Basic and acidic residues" evidence="1">
    <location>
        <begin position="368"/>
        <end position="391"/>
    </location>
</feature>
<evidence type="ECO:0000313" key="3">
    <source>
        <dbReference type="Proteomes" id="UP000288859"/>
    </source>
</evidence>
<comment type="caution">
    <text evidence="2">The sequence shown here is derived from an EMBL/GenBank/DDBJ whole genome shotgun (WGS) entry which is preliminary data.</text>
</comment>
<name>A0A438N6C8_EXOME</name>
<evidence type="ECO:0000256" key="1">
    <source>
        <dbReference type="SAM" id="MobiDB-lite"/>
    </source>
</evidence>
<dbReference type="EMBL" id="NAJM01000018">
    <property type="protein sequence ID" value="RVX71288.1"/>
    <property type="molecule type" value="Genomic_DNA"/>
</dbReference>
<accession>A0A438N6C8</accession>
<organism evidence="2 3">
    <name type="scientific">Exophiala mesophila</name>
    <name type="common">Black yeast-like fungus</name>
    <dbReference type="NCBI Taxonomy" id="212818"/>
    <lineage>
        <taxon>Eukaryota</taxon>
        <taxon>Fungi</taxon>
        <taxon>Dikarya</taxon>
        <taxon>Ascomycota</taxon>
        <taxon>Pezizomycotina</taxon>
        <taxon>Eurotiomycetes</taxon>
        <taxon>Chaetothyriomycetidae</taxon>
        <taxon>Chaetothyriales</taxon>
        <taxon>Herpotrichiellaceae</taxon>
        <taxon>Exophiala</taxon>
    </lineage>
</organism>
<dbReference type="VEuPathDB" id="FungiDB:PV10_04283"/>